<protein>
    <submittedName>
        <fullName evidence="1">Uncharacterized protein</fullName>
    </submittedName>
</protein>
<dbReference type="Proteomes" id="UP000299102">
    <property type="component" value="Unassembled WGS sequence"/>
</dbReference>
<dbReference type="AlphaFoldDB" id="A0A4C1WBQ1"/>
<sequence>MRRRSGPRPPTGTRIYNIAKVQWSEFGAAMDAVLIERALTIEMVQFVGSMALWRSIPSASNKRVMLLSHLETLSVGIIPSGQDDVMSDFAGREDHIHYRDRAYRYVRIVCFGTGNGEARRAKDAWRCPAQLLRHAGLTVQCLCIPR</sequence>
<dbReference type="EMBL" id="BGZK01000512">
    <property type="protein sequence ID" value="GBP47889.1"/>
    <property type="molecule type" value="Genomic_DNA"/>
</dbReference>
<name>A0A4C1WBQ1_EUMVA</name>
<evidence type="ECO:0000313" key="1">
    <source>
        <dbReference type="EMBL" id="GBP47889.1"/>
    </source>
</evidence>
<proteinExistence type="predicted"/>
<organism evidence="1 2">
    <name type="scientific">Eumeta variegata</name>
    <name type="common">Bagworm moth</name>
    <name type="synonym">Eumeta japonica</name>
    <dbReference type="NCBI Taxonomy" id="151549"/>
    <lineage>
        <taxon>Eukaryota</taxon>
        <taxon>Metazoa</taxon>
        <taxon>Ecdysozoa</taxon>
        <taxon>Arthropoda</taxon>
        <taxon>Hexapoda</taxon>
        <taxon>Insecta</taxon>
        <taxon>Pterygota</taxon>
        <taxon>Neoptera</taxon>
        <taxon>Endopterygota</taxon>
        <taxon>Lepidoptera</taxon>
        <taxon>Glossata</taxon>
        <taxon>Ditrysia</taxon>
        <taxon>Tineoidea</taxon>
        <taxon>Psychidae</taxon>
        <taxon>Oiketicinae</taxon>
        <taxon>Eumeta</taxon>
    </lineage>
</organism>
<comment type="caution">
    <text evidence="1">The sequence shown here is derived from an EMBL/GenBank/DDBJ whole genome shotgun (WGS) entry which is preliminary data.</text>
</comment>
<accession>A0A4C1WBQ1</accession>
<evidence type="ECO:0000313" key="2">
    <source>
        <dbReference type="Proteomes" id="UP000299102"/>
    </source>
</evidence>
<gene>
    <name evidence="1" type="ORF">EVAR_33606_1</name>
</gene>
<keyword evidence="2" id="KW-1185">Reference proteome</keyword>
<reference evidence="1 2" key="1">
    <citation type="journal article" date="2019" name="Commun. Biol.">
        <title>The bagworm genome reveals a unique fibroin gene that provides high tensile strength.</title>
        <authorList>
            <person name="Kono N."/>
            <person name="Nakamura H."/>
            <person name="Ohtoshi R."/>
            <person name="Tomita M."/>
            <person name="Numata K."/>
            <person name="Arakawa K."/>
        </authorList>
    </citation>
    <scope>NUCLEOTIDE SEQUENCE [LARGE SCALE GENOMIC DNA]</scope>
</reference>